<reference evidence="1" key="1">
    <citation type="submission" date="2020-06" db="EMBL/GenBank/DDBJ databases">
        <title>WGS assembly of Ceratodon purpureus strain R40.</title>
        <authorList>
            <person name="Carey S.B."/>
            <person name="Jenkins J."/>
            <person name="Shu S."/>
            <person name="Lovell J.T."/>
            <person name="Sreedasyam A."/>
            <person name="Maumus F."/>
            <person name="Tiley G.P."/>
            <person name="Fernandez-Pozo N."/>
            <person name="Barry K."/>
            <person name="Chen C."/>
            <person name="Wang M."/>
            <person name="Lipzen A."/>
            <person name="Daum C."/>
            <person name="Saski C.A."/>
            <person name="Payton A.C."/>
            <person name="Mcbreen J.C."/>
            <person name="Conrad R.E."/>
            <person name="Kollar L.M."/>
            <person name="Olsson S."/>
            <person name="Huttunen S."/>
            <person name="Landis J.B."/>
            <person name="Wickett N.J."/>
            <person name="Johnson M.G."/>
            <person name="Rensing S.A."/>
            <person name="Grimwood J."/>
            <person name="Schmutz J."/>
            <person name="Mcdaniel S.F."/>
        </authorList>
    </citation>
    <scope>NUCLEOTIDE SEQUENCE</scope>
    <source>
        <strain evidence="1">R40</strain>
    </source>
</reference>
<evidence type="ECO:0000313" key="2">
    <source>
        <dbReference type="Proteomes" id="UP000822688"/>
    </source>
</evidence>
<organism evidence="1 2">
    <name type="scientific">Ceratodon purpureus</name>
    <name type="common">Fire moss</name>
    <name type="synonym">Dicranum purpureum</name>
    <dbReference type="NCBI Taxonomy" id="3225"/>
    <lineage>
        <taxon>Eukaryota</taxon>
        <taxon>Viridiplantae</taxon>
        <taxon>Streptophyta</taxon>
        <taxon>Embryophyta</taxon>
        <taxon>Bryophyta</taxon>
        <taxon>Bryophytina</taxon>
        <taxon>Bryopsida</taxon>
        <taxon>Dicranidae</taxon>
        <taxon>Pseudoditrichales</taxon>
        <taxon>Ditrichaceae</taxon>
        <taxon>Ceratodon</taxon>
    </lineage>
</organism>
<comment type="caution">
    <text evidence="1">The sequence shown here is derived from an EMBL/GenBank/DDBJ whole genome shotgun (WGS) entry which is preliminary data.</text>
</comment>
<protein>
    <submittedName>
        <fullName evidence="1">Uncharacterized protein</fullName>
    </submittedName>
</protein>
<dbReference type="EMBL" id="CM026422">
    <property type="protein sequence ID" value="KAG0587955.1"/>
    <property type="molecule type" value="Genomic_DNA"/>
</dbReference>
<dbReference type="Proteomes" id="UP000822688">
    <property type="component" value="Chromosome 2"/>
</dbReference>
<proteinExistence type="predicted"/>
<evidence type="ECO:0000313" key="1">
    <source>
        <dbReference type="EMBL" id="KAG0587955.1"/>
    </source>
</evidence>
<gene>
    <name evidence="1" type="ORF">KC19_2G204400</name>
</gene>
<name>A0A8T0IXL3_CERPU</name>
<dbReference type="AlphaFoldDB" id="A0A8T0IXL3"/>
<sequence length="106" mass="12423">MELKLTFSLIVSFISFKAFNAISDYLARVQLFSKLKLENQRVSNELQDVKVTCLCLLVYDYLSRHFFSIICFVPQCLSSLKHQYLLLLYLGKLSVASNNFRYCRFC</sequence>
<keyword evidence="2" id="KW-1185">Reference proteome</keyword>
<accession>A0A8T0IXL3</accession>